<keyword evidence="1 14" id="KW-0004">4Fe-4S</keyword>
<evidence type="ECO:0000256" key="4">
    <source>
        <dbReference type="ARBA" id="ARBA00022741"/>
    </source>
</evidence>
<dbReference type="EC" id="3.1.-.-" evidence="14"/>
<dbReference type="GO" id="GO:0005524">
    <property type="term" value="F:ATP binding"/>
    <property type="evidence" value="ECO:0007669"/>
    <property type="project" value="UniProtKB-UniRule"/>
</dbReference>
<evidence type="ECO:0000256" key="14">
    <source>
        <dbReference type="HAMAP-Rule" id="MF_01452"/>
    </source>
</evidence>
<comment type="similarity">
    <text evidence="14">Belongs to the helicase family. AddB/RexB type 1 subfamily.</text>
</comment>
<dbReference type="EMBL" id="CP082237">
    <property type="protein sequence ID" value="QZT35363.1"/>
    <property type="molecule type" value="Genomic_DNA"/>
</dbReference>
<keyword evidence="6 14" id="KW-0378">Hydrolase</keyword>
<evidence type="ECO:0000313" key="17">
    <source>
        <dbReference type="Proteomes" id="UP000825179"/>
    </source>
</evidence>
<keyword evidence="8 14" id="KW-0269">Exonuclease</keyword>
<evidence type="ECO:0000256" key="9">
    <source>
        <dbReference type="ARBA" id="ARBA00022840"/>
    </source>
</evidence>
<dbReference type="GO" id="GO:0008409">
    <property type="term" value="F:5'-3' exonuclease activity"/>
    <property type="evidence" value="ECO:0007669"/>
    <property type="project" value="UniProtKB-UniRule"/>
</dbReference>
<comment type="subunit">
    <text evidence="14">Heterodimer of AddA and AddB.</text>
</comment>
<keyword evidence="3 14" id="KW-0479">Metal-binding</keyword>
<evidence type="ECO:0000256" key="10">
    <source>
        <dbReference type="ARBA" id="ARBA00023004"/>
    </source>
</evidence>
<sequence>MSLRLILGRAGSGKTTFCLEEIKGKLLEDPAGSPIIYLVPEQMTFQSEYKLIRSKAVKGMIRAQVYSFTRLAWRVLQETGGLARYHLKQTGIHMLLRKIVAHEQERLHIFAKSAGTSGFIQQLEELLTEFKRYTITPELLEAQRETLLAKEELAPHEVALADKLHDLYLIFKRLEAELRGRYVDSEDYLRLLAENVPRAAGLQQAEIYVDGFHSFTPQERLVLKALMGTARRVTVALTLDKVRTEVSDELDLFHMTGTTCCQLLDAARETDCEVETPVVLPAGSRFVNPALAHVEAHYDSRPAVPFTGSERVEVLAAVNRRAEVEGIAREMLRLVRDEHYRWRDFAVLIRNQEDYYPLIETIFEDYGIPVFQDYKRSMLNHPLIELIRSSLDIIHGNWRYEAVFRCLKTELLFPVNTDRLAMREAVDWLENVALAYGIQGERWYRDEQWRYRLKAMLGEQGGPQKEEERQLEEELNHLRFMLVKPLRKLEQEMAQAVTIRQRCGALYRFLAELDVPRKIEILRDEAVEHGELDKAREHDQVWDAVVDLLDQMVEVTGEEPLSFDLFRQMMETGLESMRFAIVPPAMDQVLVANMEHSRFSDVKCTFILGVNDGIIPAKPQEKGIISEEEREWLTGRGIELAPGSRKQLLDEQFLIYLALVSPSERLYLSYPLADEEGQSLLPSVLIKRLRDLFPDLEETLILNEPNEEGEQKQLTYVNHPSKTLSYLASELQAWKRGYPVHPLWWDVYNWYMAAPEWHKQARRVLDSLFYRNEARQLSKEVSRSLYGSRLLLSVSRMEKFQSCPFSQFAAYGLKLGQRQIYRLDAPDIGQLFHAALKMMADELREKGVNWASLDREQCEELAKEAVERLAPVIQREILFSSNRYQYMKGKLQKVVGRASVILSEHARRSGFSPVGLEVGFGPQETLPPLRFTLKNGITLEVIGRIDRVDKADSSKGTLLRIIDYKSSHKTLNLAEVYFGLALQMLAYLDVVLTHAQTWLGTEALPAGVLYFHVHNPLVQVQGRLPRDEIEQELFKKFKMKGLLLADTEAVQLMDTTLTRGYSEIIPVALKKDGSFYSNSSVISREDFEHVRAFIRRKITEIGERLTEGEIGINPYKLKQNTPCTWCEYRPVCQFDPSLEANQYRILVPEKGDDILNKIRSEGGGSNEGES</sequence>
<accession>A0A8X8LBX9</accession>
<dbReference type="InterPro" id="IPR014017">
    <property type="entry name" value="DNA_helicase_UvrD-like_C"/>
</dbReference>
<keyword evidence="9 14" id="KW-0067">ATP-binding</keyword>
<dbReference type="InterPro" id="IPR049035">
    <property type="entry name" value="ADDB_N"/>
</dbReference>
<dbReference type="PROSITE" id="PS51217">
    <property type="entry name" value="UVRD_HELICASE_CTER"/>
    <property type="match status" value="1"/>
</dbReference>
<gene>
    <name evidence="14 16" type="primary">addB</name>
    <name evidence="16" type="ORF">HUR95_08095</name>
</gene>
<keyword evidence="11 14" id="KW-0411">Iron-sulfur</keyword>
<name>A0A8X8LBX9_CALTT</name>
<evidence type="ECO:0000256" key="11">
    <source>
        <dbReference type="ARBA" id="ARBA00023014"/>
    </source>
</evidence>
<dbReference type="GO" id="GO:0004386">
    <property type="term" value="F:helicase activity"/>
    <property type="evidence" value="ECO:0007669"/>
    <property type="project" value="UniProtKB-KW"/>
</dbReference>
<evidence type="ECO:0000256" key="3">
    <source>
        <dbReference type="ARBA" id="ARBA00022723"/>
    </source>
</evidence>
<keyword evidence="2 14" id="KW-0540">Nuclease</keyword>
<dbReference type="InterPro" id="IPR011604">
    <property type="entry name" value="PDDEXK-like_dom_sf"/>
</dbReference>
<dbReference type="AlphaFoldDB" id="A0A8X8LBX9"/>
<evidence type="ECO:0000259" key="15">
    <source>
        <dbReference type="PROSITE" id="PS51217"/>
    </source>
</evidence>
<dbReference type="GO" id="GO:0000724">
    <property type="term" value="P:double-strand break repair via homologous recombination"/>
    <property type="evidence" value="ECO:0007669"/>
    <property type="project" value="UniProtKB-UniRule"/>
</dbReference>
<reference evidence="16 17" key="1">
    <citation type="journal article" date="2020" name="Extremophiles">
        <title>Genomic analysis of Caldalkalibacillus thermarum TA2.A1 reveals aerobic alkaliphilic metabolism and evolutionary hallmarks linking alkaliphilic bacteria and plant life.</title>
        <authorList>
            <person name="de Jong S.I."/>
            <person name="van den Broek M.A."/>
            <person name="Merkel A.Y."/>
            <person name="de la Torre Cortes P."/>
            <person name="Kalamorz F."/>
            <person name="Cook G.M."/>
            <person name="van Loosdrecht M.C.M."/>
            <person name="McMillan D.G.G."/>
        </authorList>
    </citation>
    <scope>NUCLEOTIDE SEQUENCE [LARGE SCALE GENOMIC DNA]</scope>
    <source>
        <strain evidence="16 17">TA2.A1</strain>
    </source>
</reference>
<dbReference type="SUPFAM" id="SSF52540">
    <property type="entry name" value="P-loop containing nucleoside triphosphate hydrolases"/>
    <property type="match status" value="1"/>
</dbReference>
<evidence type="ECO:0000256" key="8">
    <source>
        <dbReference type="ARBA" id="ARBA00022839"/>
    </source>
</evidence>
<comment type="miscellaneous">
    <text evidence="14">Despite having conserved helicase domains, this subunit does not have helicase activity.</text>
</comment>
<dbReference type="Gene3D" id="3.90.320.10">
    <property type="match status" value="1"/>
</dbReference>
<feature type="binding site" evidence="14">
    <location>
        <position position="1123"/>
    </location>
    <ligand>
        <name>[4Fe-4S] cluster</name>
        <dbReference type="ChEBI" id="CHEBI:49883"/>
    </ligand>
</feature>
<evidence type="ECO:0000256" key="12">
    <source>
        <dbReference type="ARBA" id="ARBA00023125"/>
    </source>
</evidence>
<evidence type="ECO:0000256" key="2">
    <source>
        <dbReference type="ARBA" id="ARBA00022722"/>
    </source>
</evidence>
<comment type="cofactor">
    <cofactor evidence="14">
        <name>Mg(2+)</name>
        <dbReference type="ChEBI" id="CHEBI:18420"/>
    </cofactor>
</comment>
<evidence type="ECO:0000256" key="13">
    <source>
        <dbReference type="ARBA" id="ARBA00023204"/>
    </source>
</evidence>
<feature type="binding site" evidence="14">
    <location>
        <position position="1132"/>
    </location>
    <ligand>
        <name>[4Fe-4S] cluster</name>
        <dbReference type="ChEBI" id="CHEBI:49883"/>
    </ligand>
</feature>
<keyword evidence="7 14" id="KW-0347">Helicase</keyword>
<proteinExistence type="inferred from homology"/>
<protein>
    <recommendedName>
        <fullName evidence="14">ATP-dependent helicase/deoxyribonuclease subunit B</fullName>
        <ecNumber evidence="14">3.1.-.-</ecNumber>
    </recommendedName>
    <alternativeName>
        <fullName evidence="14">ATP-dependent helicase/nuclease subunit AddB</fullName>
    </alternativeName>
</protein>
<feature type="binding site" evidence="14">
    <location>
        <position position="803"/>
    </location>
    <ligand>
        <name>[4Fe-4S] cluster</name>
        <dbReference type="ChEBI" id="CHEBI:49883"/>
    </ligand>
</feature>
<evidence type="ECO:0000313" key="16">
    <source>
        <dbReference type="EMBL" id="QZT35363.1"/>
    </source>
</evidence>
<keyword evidence="10 14" id="KW-0408">Iron</keyword>
<dbReference type="Pfam" id="PF21445">
    <property type="entry name" value="ADDB_N"/>
    <property type="match status" value="1"/>
</dbReference>
<dbReference type="GO" id="GO:0046872">
    <property type="term" value="F:metal ion binding"/>
    <property type="evidence" value="ECO:0007669"/>
    <property type="project" value="UniProtKB-KW"/>
</dbReference>
<keyword evidence="12 14" id="KW-0238">DNA-binding</keyword>
<dbReference type="PANTHER" id="PTHR30591">
    <property type="entry name" value="RECBCD ENZYME SUBUNIT RECC"/>
    <property type="match status" value="1"/>
</dbReference>
<dbReference type="InterPro" id="IPR038726">
    <property type="entry name" value="PDDEXK_AddAB-type"/>
</dbReference>
<dbReference type="GO" id="GO:0003690">
    <property type="term" value="F:double-stranded DNA binding"/>
    <property type="evidence" value="ECO:0007669"/>
    <property type="project" value="UniProtKB-UniRule"/>
</dbReference>
<evidence type="ECO:0000256" key="7">
    <source>
        <dbReference type="ARBA" id="ARBA00022806"/>
    </source>
</evidence>
<dbReference type="NCBIfam" id="TIGR02773">
    <property type="entry name" value="addB_Gpos"/>
    <property type="match status" value="1"/>
</dbReference>
<organism evidence="16 17">
    <name type="scientific">Caldalkalibacillus thermarum (strain TA2.A1)</name>
    <dbReference type="NCBI Taxonomy" id="986075"/>
    <lineage>
        <taxon>Bacteria</taxon>
        <taxon>Bacillati</taxon>
        <taxon>Bacillota</taxon>
        <taxon>Bacilli</taxon>
        <taxon>Bacillales</taxon>
        <taxon>Bacillaceae</taxon>
        <taxon>Caldalkalibacillus</taxon>
    </lineage>
</organism>
<keyword evidence="17" id="KW-1185">Reference proteome</keyword>
<dbReference type="InterPro" id="IPR027417">
    <property type="entry name" value="P-loop_NTPase"/>
</dbReference>
<evidence type="ECO:0000256" key="5">
    <source>
        <dbReference type="ARBA" id="ARBA00022763"/>
    </source>
</evidence>
<dbReference type="HAMAP" id="MF_01452">
    <property type="entry name" value="AddB_type1"/>
    <property type="match status" value="1"/>
</dbReference>
<evidence type="ECO:0000256" key="6">
    <source>
        <dbReference type="ARBA" id="ARBA00022801"/>
    </source>
</evidence>
<feature type="domain" description="UvrD-like helicase C-terminal" evidence="15">
    <location>
        <begin position="281"/>
        <end position="537"/>
    </location>
</feature>
<keyword evidence="13 14" id="KW-0234">DNA repair</keyword>
<dbReference type="InterPro" id="IPR014140">
    <property type="entry name" value="DNA_helicase_suAddB"/>
</dbReference>
<dbReference type="GO" id="GO:0051539">
    <property type="term" value="F:4 iron, 4 sulfur cluster binding"/>
    <property type="evidence" value="ECO:0007669"/>
    <property type="project" value="UniProtKB-KW"/>
</dbReference>
<comment type="cofactor">
    <cofactor evidence="14">
        <name>[4Fe-4S] cluster</name>
        <dbReference type="ChEBI" id="CHEBI:49883"/>
    </cofactor>
    <text evidence="14">Binds 1 [4Fe-4S] cluster.</text>
</comment>
<keyword evidence="5 14" id="KW-0227">DNA damage</keyword>
<dbReference type="Pfam" id="PF12705">
    <property type="entry name" value="PDDEXK_1"/>
    <property type="match status" value="1"/>
</dbReference>
<comment type="function">
    <text evidence="14">The heterodimer acts as both an ATP-dependent DNA helicase and an ATP-dependent, dual-direction single-stranded exonuclease. Recognizes the chi site generating a DNA molecule suitable for the initiation of homologous recombination. The AddB subunit has 5' -&gt; 3' nuclease activity but not helicase activity.</text>
</comment>
<dbReference type="Gene3D" id="3.40.50.300">
    <property type="entry name" value="P-loop containing nucleotide triphosphate hydrolases"/>
    <property type="match status" value="3"/>
</dbReference>
<dbReference type="PANTHER" id="PTHR30591:SF1">
    <property type="entry name" value="RECBCD ENZYME SUBUNIT RECC"/>
    <property type="match status" value="1"/>
</dbReference>
<feature type="binding site" evidence="14">
    <location>
        <position position="1126"/>
    </location>
    <ligand>
        <name>[4Fe-4S] cluster</name>
        <dbReference type="ChEBI" id="CHEBI:49883"/>
    </ligand>
</feature>
<evidence type="ECO:0000256" key="1">
    <source>
        <dbReference type="ARBA" id="ARBA00022485"/>
    </source>
</evidence>
<dbReference type="KEGG" id="cthu:HUR95_08095"/>
<dbReference type="Proteomes" id="UP000825179">
    <property type="component" value="Chromosome"/>
</dbReference>
<keyword evidence="4 14" id="KW-0547">Nucleotide-binding</keyword>
<dbReference type="Gene3D" id="6.10.140.1030">
    <property type="match status" value="1"/>
</dbReference>